<evidence type="ECO:0000313" key="2">
    <source>
        <dbReference type="Proteomes" id="UP000187203"/>
    </source>
</evidence>
<keyword evidence="2" id="KW-1185">Reference proteome</keyword>
<sequence length="59" mass="6869">MKLLQVEIGREESLEIDHNESNLQNQHQTEEFPVPMKEGEILDDFWLAQEDRPKSASTS</sequence>
<name>A0A1R3HGF7_9ROSI</name>
<dbReference type="Proteomes" id="UP000187203">
    <property type="component" value="Unassembled WGS sequence"/>
</dbReference>
<comment type="caution">
    <text evidence="1">The sequence shown here is derived from an EMBL/GenBank/DDBJ whole genome shotgun (WGS) entry which is preliminary data.</text>
</comment>
<accession>A0A1R3HGF7</accession>
<protein>
    <submittedName>
        <fullName evidence="1">Uncharacterized protein</fullName>
    </submittedName>
</protein>
<evidence type="ECO:0000313" key="1">
    <source>
        <dbReference type="EMBL" id="OMO69382.1"/>
    </source>
</evidence>
<organism evidence="1 2">
    <name type="scientific">Corchorus olitorius</name>
    <dbReference type="NCBI Taxonomy" id="93759"/>
    <lineage>
        <taxon>Eukaryota</taxon>
        <taxon>Viridiplantae</taxon>
        <taxon>Streptophyta</taxon>
        <taxon>Embryophyta</taxon>
        <taxon>Tracheophyta</taxon>
        <taxon>Spermatophyta</taxon>
        <taxon>Magnoliopsida</taxon>
        <taxon>eudicotyledons</taxon>
        <taxon>Gunneridae</taxon>
        <taxon>Pentapetalae</taxon>
        <taxon>rosids</taxon>
        <taxon>malvids</taxon>
        <taxon>Malvales</taxon>
        <taxon>Malvaceae</taxon>
        <taxon>Grewioideae</taxon>
        <taxon>Apeibeae</taxon>
        <taxon>Corchorus</taxon>
    </lineage>
</organism>
<dbReference type="AlphaFoldDB" id="A0A1R3HGF7"/>
<gene>
    <name evidence="1" type="ORF">COLO4_29088</name>
</gene>
<reference evidence="2" key="1">
    <citation type="submission" date="2013-09" db="EMBL/GenBank/DDBJ databases">
        <title>Corchorus olitorius genome sequencing.</title>
        <authorList>
            <person name="Alam M."/>
            <person name="Haque M.S."/>
            <person name="Islam M.S."/>
            <person name="Emdad E.M."/>
            <person name="Islam M.M."/>
            <person name="Ahmed B."/>
            <person name="Halim A."/>
            <person name="Hossen Q.M.M."/>
            <person name="Hossain M.Z."/>
            <person name="Ahmed R."/>
            <person name="Khan M.M."/>
            <person name="Islam R."/>
            <person name="Rashid M.M."/>
            <person name="Khan S.A."/>
            <person name="Rahman M.S."/>
            <person name="Alam M."/>
            <person name="Yahiya A.S."/>
            <person name="Khan M.S."/>
            <person name="Azam M.S."/>
            <person name="Haque T."/>
            <person name="Lashkar M.Z.H."/>
            <person name="Akhand A.I."/>
            <person name="Morshed G."/>
            <person name="Roy S."/>
            <person name="Uddin K.S."/>
            <person name="Rabeya T."/>
            <person name="Hossain A.S."/>
            <person name="Chowdhury A."/>
            <person name="Snigdha A.R."/>
            <person name="Mortoza M.S."/>
            <person name="Matin S.A."/>
            <person name="Hoque S.M.E."/>
            <person name="Islam M.K."/>
            <person name="Roy D.K."/>
            <person name="Haider R."/>
            <person name="Moosa M.M."/>
            <person name="Elias S.M."/>
            <person name="Hasan A.M."/>
            <person name="Jahan S."/>
            <person name="Shafiuddin M."/>
            <person name="Mahmood N."/>
            <person name="Shommy N.S."/>
        </authorList>
    </citation>
    <scope>NUCLEOTIDE SEQUENCE [LARGE SCALE GENOMIC DNA]</scope>
    <source>
        <strain evidence="2">cv. O-4</strain>
    </source>
</reference>
<proteinExistence type="predicted"/>
<dbReference type="OrthoDB" id="10517945at2759"/>
<dbReference type="EMBL" id="AWUE01020227">
    <property type="protein sequence ID" value="OMO69382.1"/>
    <property type="molecule type" value="Genomic_DNA"/>
</dbReference>